<comment type="caution">
    <text evidence="4">The sequence shown here is derived from an EMBL/GenBank/DDBJ whole genome shotgun (WGS) entry which is preliminary data.</text>
</comment>
<keyword evidence="1" id="KW-0143">Chaperone</keyword>
<keyword evidence="3" id="KW-1133">Transmembrane helix</keyword>
<reference evidence="4 5" key="1">
    <citation type="submission" date="2019-11" db="EMBL/GenBank/DDBJ databases">
        <title>Using colonization assays and comparative genomics to discover symbiosis behaviors and factors in Vibrio fischeri.</title>
        <authorList>
            <person name="Bongrand C."/>
            <person name="Moriano-Gutierrez S."/>
            <person name="Arevalo P."/>
            <person name="Mcfall-Ngai M."/>
            <person name="Visick K."/>
            <person name="Polz M.F."/>
            <person name="Ruby E.G."/>
        </authorList>
    </citation>
    <scope>NUCLEOTIDE SEQUENCE [LARGE SCALE GENOMIC DNA]</scope>
    <source>
        <strain evidence="5">emors.3.2</strain>
    </source>
</reference>
<protein>
    <recommendedName>
        <fullName evidence="6">J domain-containing protein</fullName>
    </recommendedName>
</protein>
<dbReference type="InterPro" id="IPR036869">
    <property type="entry name" value="J_dom_sf"/>
</dbReference>
<keyword evidence="3" id="KW-0472">Membrane</keyword>
<evidence type="ECO:0000256" key="2">
    <source>
        <dbReference type="SAM" id="Coils"/>
    </source>
</evidence>
<accession>A0A6N3Z1G0</accession>
<organism evidence="4 5">
    <name type="scientific">Aliivibrio fischeri</name>
    <name type="common">Vibrio fischeri</name>
    <dbReference type="NCBI Taxonomy" id="668"/>
    <lineage>
        <taxon>Bacteria</taxon>
        <taxon>Pseudomonadati</taxon>
        <taxon>Pseudomonadota</taxon>
        <taxon>Gammaproteobacteria</taxon>
        <taxon>Vibrionales</taxon>
        <taxon>Vibrionaceae</taxon>
        <taxon>Aliivibrio</taxon>
    </lineage>
</organism>
<dbReference type="Proteomes" id="UP000435323">
    <property type="component" value="Unassembled WGS sequence"/>
</dbReference>
<dbReference type="EMBL" id="WOBO01000005">
    <property type="protein sequence ID" value="MUK44884.1"/>
    <property type="molecule type" value="Genomic_DNA"/>
</dbReference>
<proteinExistence type="predicted"/>
<evidence type="ECO:0000256" key="3">
    <source>
        <dbReference type="SAM" id="Phobius"/>
    </source>
</evidence>
<evidence type="ECO:0008006" key="6">
    <source>
        <dbReference type="Google" id="ProtNLM"/>
    </source>
</evidence>
<feature type="transmembrane region" description="Helical" evidence="3">
    <location>
        <begin position="49"/>
        <end position="67"/>
    </location>
</feature>
<dbReference type="AlphaFoldDB" id="A0A6N3Z1G0"/>
<dbReference type="SUPFAM" id="SSF46565">
    <property type="entry name" value="Chaperone J-domain"/>
    <property type="match status" value="1"/>
</dbReference>
<evidence type="ECO:0000256" key="1">
    <source>
        <dbReference type="ARBA" id="ARBA00023186"/>
    </source>
</evidence>
<keyword evidence="2" id="KW-0175">Coiled coil</keyword>
<dbReference type="Gene3D" id="1.10.287.110">
    <property type="entry name" value="DnaJ domain"/>
    <property type="match status" value="1"/>
</dbReference>
<sequence>MNNEHNPMKNTQNPIEPLDVVKLLSNRNLFALFAFMNVMTGLSNFRQDGRALMCIASVIIILFLVMVRHEMTKPRKPKVKKRSTDELEQAINRLLMDNVILQEEFDKMGDAHTKEMYRVLDLQDKLDKKKMELDSFKEGYFKLQDRIQEANQTIRKANVRVNELKEELAKKPDTGYSSDVMKLQTDLATARYDYDSLMKGYQLKIVEIDLLSKDMLRKTIAYNELEKQLNKYENNGHSKAYEDPKISELENALLISQAQIKEQQDNLSNANNTIRKANIRINELKKEITDLKQNQGNNTKETFDVNRNCYEWFALTPETANKKTIKEKYKRLSNLFHSDKGGSTSMMQTINQMRDTLMKRHG</sequence>
<feature type="coiled-coil region" evidence="2">
    <location>
        <begin position="215"/>
        <end position="301"/>
    </location>
</feature>
<gene>
    <name evidence="4" type="ORF">GNP77_05770</name>
</gene>
<name>A0A6N3Z1G0_ALIFS</name>
<evidence type="ECO:0000313" key="5">
    <source>
        <dbReference type="Proteomes" id="UP000435323"/>
    </source>
</evidence>
<dbReference type="RefSeq" id="WP_155657473.1">
    <property type="nucleotide sequence ID" value="NZ_WOBO01000005.1"/>
</dbReference>
<evidence type="ECO:0000313" key="4">
    <source>
        <dbReference type="EMBL" id="MUK44884.1"/>
    </source>
</evidence>
<keyword evidence="3" id="KW-0812">Transmembrane</keyword>
<feature type="coiled-coil region" evidence="2">
    <location>
        <begin position="140"/>
        <end position="167"/>
    </location>
</feature>